<evidence type="ECO:0000256" key="1">
    <source>
        <dbReference type="SAM" id="SignalP"/>
    </source>
</evidence>
<feature type="signal peptide" evidence="1">
    <location>
        <begin position="1"/>
        <end position="25"/>
    </location>
</feature>
<dbReference type="Pfam" id="PF03583">
    <property type="entry name" value="LIP"/>
    <property type="match status" value="2"/>
</dbReference>
<dbReference type="InterPro" id="IPR005152">
    <property type="entry name" value="Lipase_secreted"/>
</dbReference>
<dbReference type="SUPFAM" id="SSF53474">
    <property type="entry name" value="alpha/beta-Hydrolases"/>
    <property type="match status" value="1"/>
</dbReference>
<gene>
    <name evidence="2" type="ORF">GCM10022281_03020</name>
</gene>
<keyword evidence="3" id="KW-1185">Reference proteome</keyword>
<evidence type="ECO:0000313" key="3">
    <source>
        <dbReference type="Proteomes" id="UP001424459"/>
    </source>
</evidence>
<dbReference type="InterPro" id="IPR029058">
    <property type="entry name" value="AB_hydrolase_fold"/>
</dbReference>
<keyword evidence="2" id="KW-0378">Hydrolase</keyword>
<dbReference type="EMBL" id="BAABBR010000001">
    <property type="protein sequence ID" value="GAA4027705.1"/>
    <property type="molecule type" value="Genomic_DNA"/>
</dbReference>
<sequence length="376" mass="39481">MMESLGSLRNVLALGALILASPAAAQSGGQLIASEPIVQTPPGTQAWRVRYLTRSDRGAAQEVTGVVIAPREAIPARARPVIAWTHGTWGVAERCAPSLSPNFFAATPAIDAVSRGYVVVAPDYPGLGSRGPHPYLVGTVTARSVLDAVRAAQAIPGAAAGNRFAVWGESQGGHAALWTGQLASAEGAGLTLVGVAAGAPPTDLAANFRLSSDPNAKAFLTALAADSWSKYYGVPLRLGARRTPGIITRMAQNNCVSIGSTPKLGTILGMLALRQDLKNVDFGRTAPWSSYVRANSLSPVSRVPVLIAQTREDPLVAPAVTRAFARRMCANRVRVRWIDLPGKDHATTAKQSAAQTIDWIDQRFAGTPARSDCGRI</sequence>
<comment type="caution">
    <text evidence="2">The sequence shown here is derived from an EMBL/GenBank/DDBJ whole genome shotgun (WGS) entry which is preliminary data.</text>
</comment>
<dbReference type="GO" id="GO:0016787">
    <property type="term" value="F:hydrolase activity"/>
    <property type="evidence" value="ECO:0007669"/>
    <property type="project" value="UniProtKB-KW"/>
</dbReference>
<dbReference type="Proteomes" id="UP001424459">
    <property type="component" value="Unassembled WGS sequence"/>
</dbReference>
<accession>A0ABP7TKL6</accession>
<reference evidence="3" key="1">
    <citation type="journal article" date="2019" name="Int. J. Syst. Evol. Microbiol.">
        <title>The Global Catalogue of Microorganisms (GCM) 10K type strain sequencing project: providing services to taxonomists for standard genome sequencing and annotation.</title>
        <authorList>
            <consortium name="The Broad Institute Genomics Platform"/>
            <consortium name="The Broad Institute Genome Sequencing Center for Infectious Disease"/>
            <person name="Wu L."/>
            <person name="Ma J."/>
        </authorList>
    </citation>
    <scope>NUCLEOTIDE SEQUENCE [LARGE SCALE GENOMIC DNA]</scope>
    <source>
        <strain evidence="3">JCM 17564</strain>
    </source>
</reference>
<dbReference type="PIRSF" id="PIRSF029171">
    <property type="entry name" value="Esterase_LipA"/>
    <property type="match status" value="1"/>
</dbReference>
<proteinExistence type="predicted"/>
<organism evidence="2 3">
    <name type="scientific">Sphingomonas rosea</name>
    <dbReference type="NCBI Taxonomy" id="335605"/>
    <lineage>
        <taxon>Bacteria</taxon>
        <taxon>Pseudomonadati</taxon>
        <taxon>Pseudomonadota</taxon>
        <taxon>Alphaproteobacteria</taxon>
        <taxon>Sphingomonadales</taxon>
        <taxon>Sphingomonadaceae</taxon>
        <taxon>Sphingomonas</taxon>
    </lineage>
</organism>
<feature type="chain" id="PRO_5045471204" evidence="1">
    <location>
        <begin position="26"/>
        <end position="376"/>
    </location>
</feature>
<dbReference type="PANTHER" id="PTHR34853:SF1">
    <property type="entry name" value="LIPASE 5"/>
    <property type="match status" value="1"/>
</dbReference>
<dbReference type="PANTHER" id="PTHR34853">
    <property type="match status" value="1"/>
</dbReference>
<dbReference type="RefSeq" id="WP_344695197.1">
    <property type="nucleotide sequence ID" value="NZ_BAABBR010000001.1"/>
</dbReference>
<keyword evidence="1" id="KW-0732">Signal</keyword>
<name>A0ABP7TKL6_9SPHN</name>
<evidence type="ECO:0000313" key="2">
    <source>
        <dbReference type="EMBL" id="GAA4027705.1"/>
    </source>
</evidence>
<protein>
    <submittedName>
        <fullName evidence="2">Alpha/beta fold hydrolase</fullName>
    </submittedName>
</protein>
<dbReference type="Gene3D" id="3.40.50.1820">
    <property type="entry name" value="alpha/beta hydrolase"/>
    <property type="match status" value="2"/>
</dbReference>